<dbReference type="AlphaFoldDB" id="A0A7S8E7D4"/>
<dbReference type="RefSeq" id="WP_195169809.1">
    <property type="nucleotide sequence ID" value="NZ_CP062983.1"/>
</dbReference>
<feature type="compositionally biased region" description="Polar residues" evidence="1">
    <location>
        <begin position="1"/>
        <end position="13"/>
    </location>
</feature>
<dbReference type="Pfam" id="PF13618">
    <property type="entry name" value="Gluconate_2-dh3"/>
    <property type="match status" value="1"/>
</dbReference>
<dbReference type="EMBL" id="CP062983">
    <property type="protein sequence ID" value="QPC81738.1"/>
    <property type="molecule type" value="Genomic_DNA"/>
</dbReference>
<sequence>MVNDTSNTPSSDEQNQRQDARQNTMSRRRFLQSLGFMATAGGAVALGITGFSTPTADEVAASAIGPSYPEGVNPYPYVPDTPTEAPDPDILRVLTLQEALVVDALVARILPGTVDDPGAREANVVVYIDNMLAFNDGFVEATYRSAPFAVTYEGDTPPSTDRFNAIPIAADQIKRYGYQHMLSPLEVYRIGITAVENYAQSQYDASVVDLSDEQQNEIVQSLLDNEVPGFTQFKPEAFFHVLRRHVSEGMFSDPVYGGNRDVVGWQLIGYPGAQRSYDGDEIRGDAPPRPPQTIAQMHHFHPGDNANNAVVLPVSGSDEDNLVDPDEHPSQSDLEEKEND</sequence>
<dbReference type="PROSITE" id="PS51318">
    <property type="entry name" value="TAT"/>
    <property type="match status" value="1"/>
</dbReference>
<dbReference type="InterPro" id="IPR027056">
    <property type="entry name" value="Gluconate_2DH_su3"/>
</dbReference>
<accession>A0A7S8E7D4</accession>
<dbReference type="KEGG" id="pmet:G4Y79_18890"/>
<dbReference type="Proteomes" id="UP000594468">
    <property type="component" value="Chromosome"/>
</dbReference>
<feature type="compositionally biased region" description="Basic and acidic residues" evidence="1">
    <location>
        <begin position="277"/>
        <end position="286"/>
    </location>
</feature>
<keyword evidence="2" id="KW-1133">Transmembrane helix</keyword>
<evidence type="ECO:0000313" key="3">
    <source>
        <dbReference type="EMBL" id="QPC81738.1"/>
    </source>
</evidence>
<feature type="region of interest" description="Disordered" evidence="1">
    <location>
        <begin position="1"/>
        <end position="24"/>
    </location>
</feature>
<organism evidence="3 4">
    <name type="scientific">Phototrophicus methaneseepsis</name>
    <dbReference type="NCBI Taxonomy" id="2710758"/>
    <lineage>
        <taxon>Bacteria</taxon>
        <taxon>Bacillati</taxon>
        <taxon>Chloroflexota</taxon>
        <taxon>Candidatus Thermofontia</taxon>
        <taxon>Phototrophicales</taxon>
        <taxon>Phototrophicaceae</taxon>
        <taxon>Phototrophicus</taxon>
    </lineage>
</organism>
<protein>
    <submittedName>
        <fullName evidence="3">Gluconate 2-dehydrogenase subunit 3 family protein</fullName>
    </submittedName>
</protein>
<evidence type="ECO:0000313" key="4">
    <source>
        <dbReference type="Proteomes" id="UP000594468"/>
    </source>
</evidence>
<keyword evidence="2" id="KW-0812">Transmembrane</keyword>
<keyword evidence="2" id="KW-0472">Membrane</keyword>
<evidence type="ECO:0000256" key="2">
    <source>
        <dbReference type="SAM" id="Phobius"/>
    </source>
</evidence>
<feature type="transmembrane region" description="Helical" evidence="2">
    <location>
        <begin position="30"/>
        <end position="51"/>
    </location>
</feature>
<evidence type="ECO:0000256" key="1">
    <source>
        <dbReference type="SAM" id="MobiDB-lite"/>
    </source>
</evidence>
<name>A0A7S8E7D4_9CHLR</name>
<feature type="region of interest" description="Disordered" evidence="1">
    <location>
        <begin position="276"/>
        <end position="340"/>
    </location>
</feature>
<reference evidence="3 4" key="1">
    <citation type="submission" date="2020-02" db="EMBL/GenBank/DDBJ databases">
        <authorList>
            <person name="Zheng R.K."/>
            <person name="Sun C.M."/>
        </authorList>
    </citation>
    <scope>NUCLEOTIDE SEQUENCE [LARGE SCALE GENOMIC DNA]</scope>
    <source>
        <strain evidence="4">rifampicinis</strain>
    </source>
</reference>
<gene>
    <name evidence="3" type="ORF">G4Y79_18890</name>
</gene>
<keyword evidence="4" id="KW-1185">Reference proteome</keyword>
<dbReference type="InterPro" id="IPR006311">
    <property type="entry name" value="TAT_signal"/>
</dbReference>
<proteinExistence type="predicted"/>